<dbReference type="InterPro" id="IPR023214">
    <property type="entry name" value="HAD_sf"/>
</dbReference>
<dbReference type="InterPro" id="IPR006379">
    <property type="entry name" value="HAD-SF_hydro_IIB"/>
</dbReference>
<name>A0A398B1U0_9BACI</name>
<dbReference type="InterPro" id="IPR000150">
    <property type="entry name" value="Cof"/>
</dbReference>
<protein>
    <submittedName>
        <fullName evidence="1">HAD family hydrolase</fullName>
    </submittedName>
</protein>
<evidence type="ECO:0000313" key="1">
    <source>
        <dbReference type="EMBL" id="RID81853.1"/>
    </source>
</evidence>
<dbReference type="EMBL" id="QWVT01000047">
    <property type="protein sequence ID" value="RID81853.1"/>
    <property type="molecule type" value="Genomic_DNA"/>
</dbReference>
<dbReference type="Gene3D" id="3.30.1240.10">
    <property type="match status" value="1"/>
</dbReference>
<dbReference type="NCBIfam" id="TIGR00099">
    <property type="entry name" value="Cof-subfamily"/>
    <property type="match status" value="1"/>
</dbReference>
<gene>
    <name evidence="1" type="ORF">D1970_20715</name>
</gene>
<dbReference type="PANTHER" id="PTHR10000:SF8">
    <property type="entry name" value="HAD SUPERFAMILY HYDROLASE-LIKE, TYPE 3"/>
    <property type="match status" value="1"/>
</dbReference>
<dbReference type="AlphaFoldDB" id="A0A398B1U0"/>
<dbReference type="GO" id="GO:0005829">
    <property type="term" value="C:cytosol"/>
    <property type="evidence" value="ECO:0007669"/>
    <property type="project" value="TreeGrafter"/>
</dbReference>
<dbReference type="SFLD" id="SFLDG01140">
    <property type="entry name" value="C2.B:_Phosphomannomutase_and_P"/>
    <property type="match status" value="1"/>
</dbReference>
<keyword evidence="2" id="KW-1185">Reference proteome</keyword>
<accession>A0A398B1U0</accession>
<dbReference type="InterPro" id="IPR036412">
    <property type="entry name" value="HAD-like_sf"/>
</dbReference>
<comment type="caution">
    <text evidence="1">The sequence shown here is derived from an EMBL/GenBank/DDBJ whole genome shotgun (WGS) entry which is preliminary data.</text>
</comment>
<dbReference type="GO" id="GO:0016791">
    <property type="term" value="F:phosphatase activity"/>
    <property type="evidence" value="ECO:0007669"/>
    <property type="project" value="UniProtKB-ARBA"/>
</dbReference>
<dbReference type="OrthoDB" id="9781413at2"/>
<dbReference type="GO" id="GO:0000287">
    <property type="term" value="F:magnesium ion binding"/>
    <property type="evidence" value="ECO:0007669"/>
    <property type="project" value="TreeGrafter"/>
</dbReference>
<sequence>MVYFMKCLDYEKNGKEGIIKLTVKVVVLDLDGTLLNSKKQISSRNLNAVLNCHKSGKKIIIATARPPRSVKNFLPKELLDNCSFAFYNGALVCDYKIGYEEHSSIPRDFSKEIIEFCKENFPHCTISFEVKDKWYSNKEITDSSIYNLRYIPHILTNDKLIDLEATKIMLSDFNDFKHFKPYFTDKVKVVVTDNQKLIQITNKEVSKETGILKLCSHYEADKSETIVFGDDYNDLEMFRMSGYSVAMLNAVQELKGMADEITDTNDNDGVAKVLKRFV</sequence>
<dbReference type="CDD" id="cd07516">
    <property type="entry name" value="HAD_Pase"/>
    <property type="match status" value="1"/>
</dbReference>
<proteinExistence type="predicted"/>
<dbReference type="SUPFAM" id="SSF56784">
    <property type="entry name" value="HAD-like"/>
    <property type="match status" value="1"/>
</dbReference>
<reference evidence="1 2" key="1">
    <citation type="submission" date="2018-08" db="EMBL/GenBank/DDBJ databases">
        <title>Bacillus jemisoniae sp. nov., Bacillus chryseoplanitiae sp. nov., Bacillus resnikiae sp. nov., and Bacillus frankliniae sp. nov., isolated from Viking spacecraft and associated surfaces.</title>
        <authorList>
            <person name="Seuylemezian A."/>
            <person name="Vaishampayan P."/>
        </authorList>
    </citation>
    <scope>NUCLEOTIDE SEQUENCE [LARGE SCALE GENOMIC DNA]</scope>
    <source>
        <strain evidence="1 2">JJ-247</strain>
    </source>
</reference>
<dbReference type="Gene3D" id="3.40.50.1000">
    <property type="entry name" value="HAD superfamily/HAD-like"/>
    <property type="match status" value="1"/>
</dbReference>
<dbReference type="PANTHER" id="PTHR10000">
    <property type="entry name" value="PHOSPHOSERINE PHOSPHATASE"/>
    <property type="match status" value="1"/>
</dbReference>
<dbReference type="Pfam" id="PF08282">
    <property type="entry name" value="Hydrolase_3"/>
    <property type="match status" value="1"/>
</dbReference>
<dbReference type="NCBIfam" id="TIGR01484">
    <property type="entry name" value="HAD-SF-IIB"/>
    <property type="match status" value="1"/>
</dbReference>
<dbReference type="PROSITE" id="PS01228">
    <property type="entry name" value="COF_1"/>
    <property type="match status" value="1"/>
</dbReference>
<organism evidence="1 2">
    <name type="scientific">Mesobacillus zeae</name>
    <dbReference type="NCBI Taxonomy" id="1917180"/>
    <lineage>
        <taxon>Bacteria</taxon>
        <taxon>Bacillati</taxon>
        <taxon>Bacillota</taxon>
        <taxon>Bacilli</taxon>
        <taxon>Bacillales</taxon>
        <taxon>Bacillaceae</taxon>
        <taxon>Mesobacillus</taxon>
    </lineage>
</organism>
<dbReference type="Proteomes" id="UP000265816">
    <property type="component" value="Unassembled WGS sequence"/>
</dbReference>
<dbReference type="SFLD" id="SFLDS00003">
    <property type="entry name" value="Haloacid_Dehalogenase"/>
    <property type="match status" value="1"/>
</dbReference>
<keyword evidence="1" id="KW-0378">Hydrolase</keyword>
<evidence type="ECO:0000313" key="2">
    <source>
        <dbReference type="Proteomes" id="UP000265816"/>
    </source>
</evidence>